<proteinExistence type="predicted"/>
<evidence type="ECO:0000313" key="1">
    <source>
        <dbReference type="EMBL" id="KAK0143625.1"/>
    </source>
</evidence>
<gene>
    <name evidence="1" type="ORF">N1851_018251</name>
</gene>
<dbReference type="Proteomes" id="UP001174136">
    <property type="component" value="Unassembled WGS sequence"/>
</dbReference>
<dbReference type="AlphaFoldDB" id="A0AA47MP23"/>
<protein>
    <submittedName>
        <fullName evidence="1">Uncharacterized protein</fullName>
    </submittedName>
</protein>
<accession>A0AA47MP23</accession>
<dbReference type="EMBL" id="JAOPHQ010003337">
    <property type="protein sequence ID" value="KAK0143625.1"/>
    <property type="molecule type" value="Genomic_DNA"/>
</dbReference>
<keyword evidence="2" id="KW-1185">Reference proteome</keyword>
<sequence>MARTRSLSITLLHFSVSTLDGAKGKEQLVPHLYAHMKAFCVNLRLFETQLRSFNAAHFPALSEIKSAIPKADLYC</sequence>
<comment type="caution">
    <text evidence="1">The sequence shown here is derived from an EMBL/GenBank/DDBJ whole genome shotgun (WGS) entry which is preliminary data.</text>
</comment>
<organism evidence="1 2">
    <name type="scientific">Merluccius polli</name>
    <name type="common">Benguela hake</name>
    <name type="synonym">Merluccius cadenati</name>
    <dbReference type="NCBI Taxonomy" id="89951"/>
    <lineage>
        <taxon>Eukaryota</taxon>
        <taxon>Metazoa</taxon>
        <taxon>Chordata</taxon>
        <taxon>Craniata</taxon>
        <taxon>Vertebrata</taxon>
        <taxon>Euteleostomi</taxon>
        <taxon>Actinopterygii</taxon>
        <taxon>Neopterygii</taxon>
        <taxon>Teleostei</taxon>
        <taxon>Neoteleostei</taxon>
        <taxon>Acanthomorphata</taxon>
        <taxon>Zeiogadaria</taxon>
        <taxon>Gadariae</taxon>
        <taxon>Gadiformes</taxon>
        <taxon>Gadoidei</taxon>
        <taxon>Merlucciidae</taxon>
        <taxon>Merluccius</taxon>
    </lineage>
</organism>
<evidence type="ECO:0000313" key="2">
    <source>
        <dbReference type="Proteomes" id="UP001174136"/>
    </source>
</evidence>
<name>A0AA47MP23_MERPO</name>
<reference evidence="1" key="1">
    <citation type="journal article" date="2023" name="Front. Mar. Sci.">
        <title>A new Merluccius polli reference genome to investigate the effects of global change in West African waters.</title>
        <authorList>
            <person name="Mateo J.L."/>
            <person name="Blanco-Fernandez C."/>
            <person name="Garcia-Vazquez E."/>
            <person name="Machado-Schiaffino G."/>
        </authorList>
    </citation>
    <scope>NUCLEOTIDE SEQUENCE</scope>
    <source>
        <strain evidence="1">C29</strain>
        <tissue evidence="1">Fin</tissue>
    </source>
</reference>